<comment type="caution">
    <text evidence="9">The sequence shown here is derived from an EMBL/GenBank/DDBJ whole genome shotgun (WGS) entry which is preliminary data.</text>
</comment>
<dbReference type="Proteomes" id="UP001180020">
    <property type="component" value="Unassembled WGS sequence"/>
</dbReference>
<feature type="region of interest" description="Disordered" evidence="8">
    <location>
        <begin position="1"/>
        <end position="27"/>
    </location>
</feature>
<keyword evidence="10" id="KW-1185">Reference proteome</keyword>
<evidence type="ECO:0000256" key="1">
    <source>
        <dbReference type="ARBA" id="ARBA00004123"/>
    </source>
</evidence>
<comment type="subcellular location">
    <subcellularLocation>
        <location evidence="1">Nucleus</location>
    </subcellularLocation>
</comment>
<feature type="coiled-coil region" evidence="7">
    <location>
        <begin position="93"/>
        <end position="127"/>
    </location>
</feature>
<evidence type="ECO:0000256" key="2">
    <source>
        <dbReference type="ARBA" id="ARBA00005571"/>
    </source>
</evidence>
<comment type="similarity">
    <text evidence="2">Belongs to the Mediator complex subunit 28 family.</text>
</comment>
<dbReference type="InterPro" id="IPR021640">
    <property type="entry name" value="Mediator_Med28"/>
</dbReference>
<keyword evidence="3" id="KW-0805">Transcription regulation</keyword>
<dbReference type="GO" id="GO:0006355">
    <property type="term" value="P:regulation of DNA-templated transcription"/>
    <property type="evidence" value="ECO:0007669"/>
    <property type="project" value="InterPro"/>
</dbReference>
<dbReference type="InterPro" id="IPR034456">
    <property type="entry name" value="MED28"/>
</dbReference>
<proteinExistence type="inferred from homology"/>
<name>A0AAV9CRW2_ACOCL</name>
<dbReference type="GO" id="GO:0016592">
    <property type="term" value="C:mediator complex"/>
    <property type="evidence" value="ECO:0007669"/>
    <property type="project" value="InterPro"/>
</dbReference>
<reference evidence="9" key="1">
    <citation type="journal article" date="2023" name="Nat. Commun.">
        <title>Diploid and tetraploid genomes of Acorus and the evolution of monocots.</title>
        <authorList>
            <person name="Ma L."/>
            <person name="Liu K.W."/>
            <person name="Li Z."/>
            <person name="Hsiao Y.Y."/>
            <person name="Qi Y."/>
            <person name="Fu T."/>
            <person name="Tang G.D."/>
            <person name="Zhang D."/>
            <person name="Sun W.H."/>
            <person name="Liu D.K."/>
            <person name="Li Y."/>
            <person name="Chen G.Z."/>
            <person name="Liu X.D."/>
            <person name="Liao X.Y."/>
            <person name="Jiang Y.T."/>
            <person name="Yu X."/>
            <person name="Hao Y."/>
            <person name="Huang J."/>
            <person name="Zhao X.W."/>
            <person name="Ke S."/>
            <person name="Chen Y.Y."/>
            <person name="Wu W.L."/>
            <person name="Hsu J.L."/>
            <person name="Lin Y.F."/>
            <person name="Huang M.D."/>
            <person name="Li C.Y."/>
            <person name="Huang L."/>
            <person name="Wang Z.W."/>
            <person name="Zhao X."/>
            <person name="Zhong W.Y."/>
            <person name="Peng D.H."/>
            <person name="Ahmad S."/>
            <person name="Lan S."/>
            <person name="Zhang J.S."/>
            <person name="Tsai W.C."/>
            <person name="Van de Peer Y."/>
            <person name="Liu Z.J."/>
        </authorList>
    </citation>
    <scope>NUCLEOTIDE SEQUENCE</scope>
    <source>
        <strain evidence="9">CP</strain>
    </source>
</reference>
<keyword evidence="6" id="KW-0539">Nucleus</keyword>
<protein>
    <submittedName>
        <fullName evidence="9">Mediator of RNA polymerase II transcription subunit 28</fullName>
    </submittedName>
</protein>
<dbReference type="AlphaFoldDB" id="A0AAV9CRW2"/>
<evidence type="ECO:0000256" key="5">
    <source>
        <dbReference type="ARBA" id="ARBA00023163"/>
    </source>
</evidence>
<dbReference type="PANTHER" id="PTHR39117:SF1">
    <property type="entry name" value="MEDIATOR OF RNA POLYMERASE II TRANSCRIPTION SUBUNIT 28"/>
    <property type="match status" value="1"/>
</dbReference>
<feature type="compositionally biased region" description="Basic and acidic residues" evidence="8">
    <location>
        <begin position="1"/>
        <end position="23"/>
    </location>
</feature>
<evidence type="ECO:0000313" key="9">
    <source>
        <dbReference type="EMBL" id="KAK1291555.1"/>
    </source>
</evidence>
<keyword evidence="4 7" id="KW-0175">Coiled coil</keyword>
<evidence type="ECO:0000256" key="4">
    <source>
        <dbReference type="ARBA" id="ARBA00023054"/>
    </source>
</evidence>
<evidence type="ECO:0000256" key="8">
    <source>
        <dbReference type="SAM" id="MobiDB-lite"/>
    </source>
</evidence>
<reference evidence="9" key="2">
    <citation type="submission" date="2023-06" db="EMBL/GenBank/DDBJ databases">
        <authorList>
            <person name="Ma L."/>
            <person name="Liu K.-W."/>
            <person name="Li Z."/>
            <person name="Hsiao Y.-Y."/>
            <person name="Qi Y."/>
            <person name="Fu T."/>
            <person name="Tang G."/>
            <person name="Zhang D."/>
            <person name="Sun W.-H."/>
            <person name="Liu D.-K."/>
            <person name="Li Y."/>
            <person name="Chen G.-Z."/>
            <person name="Liu X.-D."/>
            <person name="Liao X.-Y."/>
            <person name="Jiang Y.-T."/>
            <person name="Yu X."/>
            <person name="Hao Y."/>
            <person name="Huang J."/>
            <person name="Zhao X.-W."/>
            <person name="Ke S."/>
            <person name="Chen Y.-Y."/>
            <person name="Wu W.-L."/>
            <person name="Hsu J.-L."/>
            <person name="Lin Y.-F."/>
            <person name="Huang M.-D."/>
            <person name="Li C.-Y."/>
            <person name="Huang L."/>
            <person name="Wang Z.-W."/>
            <person name="Zhao X."/>
            <person name="Zhong W.-Y."/>
            <person name="Peng D.-H."/>
            <person name="Ahmad S."/>
            <person name="Lan S."/>
            <person name="Zhang J.-S."/>
            <person name="Tsai W.-C."/>
            <person name="Van De Peer Y."/>
            <person name="Liu Z.-J."/>
        </authorList>
    </citation>
    <scope>NUCLEOTIDE SEQUENCE</scope>
    <source>
        <strain evidence="9">CP</strain>
        <tissue evidence="9">Leaves</tissue>
    </source>
</reference>
<evidence type="ECO:0000256" key="7">
    <source>
        <dbReference type="SAM" id="Coils"/>
    </source>
</evidence>
<accession>A0AAV9CRW2</accession>
<dbReference type="PANTHER" id="PTHR39117">
    <property type="entry name" value="MEDIATOR OF RNA POLYMERASE II TRANSCRIPTION SUBUNIT 28"/>
    <property type="match status" value="1"/>
</dbReference>
<organism evidence="9 10">
    <name type="scientific">Acorus calamus</name>
    <name type="common">Sweet flag</name>
    <dbReference type="NCBI Taxonomy" id="4465"/>
    <lineage>
        <taxon>Eukaryota</taxon>
        <taxon>Viridiplantae</taxon>
        <taxon>Streptophyta</taxon>
        <taxon>Embryophyta</taxon>
        <taxon>Tracheophyta</taxon>
        <taxon>Spermatophyta</taxon>
        <taxon>Magnoliopsida</taxon>
        <taxon>Liliopsida</taxon>
        <taxon>Acoraceae</taxon>
        <taxon>Acorus</taxon>
    </lineage>
</organism>
<gene>
    <name evidence="9" type="primary">MED28</name>
    <name evidence="9" type="ORF">QJS10_CPB17g01266</name>
</gene>
<sequence>MAETKVGDERQPSDQQDHHDRQKTATSVEEEMMGCVVSLEAALLPCLLAMEELQHIDCSTHSSFQFGGEMAEHAKEFMEAAKKLHLYFISLQREDQQSQKEMLQKEISNMEEELKTKSDLIKKHEKLIQGWGKELSCQLDKCVSEVERV</sequence>
<dbReference type="EMBL" id="JAUJYO010000017">
    <property type="protein sequence ID" value="KAK1291555.1"/>
    <property type="molecule type" value="Genomic_DNA"/>
</dbReference>
<evidence type="ECO:0000256" key="6">
    <source>
        <dbReference type="ARBA" id="ARBA00023242"/>
    </source>
</evidence>
<evidence type="ECO:0000256" key="3">
    <source>
        <dbReference type="ARBA" id="ARBA00023015"/>
    </source>
</evidence>
<dbReference type="Pfam" id="PF11594">
    <property type="entry name" value="Med28"/>
    <property type="match status" value="1"/>
</dbReference>
<keyword evidence="5" id="KW-0804">Transcription</keyword>
<evidence type="ECO:0000313" key="10">
    <source>
        <dbReference type="Proteomes" id="UP001180020"/>
    </source>
</evidence>